<accession>A0ABR7J5F2</accession>
<dbReference type="EMBL" id="JACRUJ010000001">
    <property type="protein sequence ID" value="MBC5840768.1"/>
    <property type="molecule type" value="Genomic_DNA"/>
</dbReference>
<evidence type="ECO:0000313" key="2">
    <source>
        <dbReference type="Proteomes" id="UP000629963"/>
    </source>
</evidence>
<name>A0ABR7J5F2_9FLAO</name>
<protein>
    <submittedName>
        <fullName evidence="1">Uncharacterized protein</fullName>
    </submittedName>
</protein>
<evidence type="ECO:0000313" key="1">
    <source>
        <dbReference type="EMBL" id="MBC5840768.1"/>
    </source>
</evidence>
<comment type="caution">
    <text evidence="1">The sequence shown here is derived from an EMBL/GenBank/DDBJ whole genome shotgun (WGS) entry which is preliminary data.</text>
</comment>
<dbReference type="Proteomes" id="UP000629963">
    <property type="component" value="Unassembled WGS sequence"/>
</dbReference>
<proteinExistence type="predicted"/>
<reference evidence="1 2" key="1">
    <citation type="submission" date="2020-08" db="EMBL/GenBank/DDBJ databases">
        <title>Description of novel Flavobacterium F-380 isolate.</title>
        <authorList>
            <person name="Saticioglu I.B."/>
            <person name="Duman M."/>
            <person name="Altun S."/>
        </authorList>
    </citation>
    <scope>NUCLEOTIDE SEQUENCE [LARGE SCALE GENOMIC DNA]</scope>
    <source>
        <strain evidence="1 2">F-380</strain>
    </source>
</reference>
<organism evidence="1 2">
    <name type="scientific">Flavobacterium kayseriense</name>
    <dbReference type="NCBI Taxonomy" id="2764714"/>
    <lineage>
        <taxon>Bacteria</taxon>
        <taxon>Pseudomonadati</taxon>
        <taxon>Bacteroidota</taxon>
        <taxon>Flavobacteriia</taxon>
        <taxon>Flavobacteriales</taxon>
        <taxon>Flavobacteriaceae</taxon>
        <taxon>Flavobacterium</taxon>
    </lineage>
</organism>
<keyword evidence="2" id="KW-1185">Reference proteome</keyword>
<dbReference type="RefSeq" id="WP_187009323.1">
    <property type="nucleotide sequence ID" value="NZ_JACRUI010000001.1"/>
</dbReference>
<gene>
    <name evidence="1" type="ORF">H8R23_05065</name>
</gene>
<sequence length="144" mass="16999">MSERTAVTINFPVKPHVYKYLQNKVGEKLVVTKSDFFGSMVLDILSKNYSDLQAVKDDITFPVEISLRYMEKMGVYIDSKIIRKFNTRVDDVFREEMRTYVGLNYTANKIPKETSLKQFCFNYNLNEDDIKFETLLKDLRRNVK</sequence>